<dbReference type="AlphaFoldDB" id="A0A2D2DNK2"/>
<gene>
    <name evidence="1" type="ORF">CR152_19995</name>
</gene>
<name>A0A2D2DNK2_9BURK</name>
<proteinExistence type="predicted"/>
<keyword evidence="2" id="KW-1185">Reference proteome</keyword>
<dbReference type="RefSeq" id="WP_099877619.1">
    <property type="nucleotide sequence ID" value="NZ_CP024608.1"/>
</dbReference>
<evidence type="ECO:0000313" key="2">
    <source>
        <dbReference type="Proteomes" id="UP000229897"/>
    </source>
</evidence>
<reference evidence="1" key="1">
    <citation type="submission" date="2017-10" db="EMBL/GenBank/DDBJ databases">
        <title>Massilia psychrophilum sp. nov., a novel purple-pigmented bacterium isolated from Tianshan glacier, Xinjiang Municipality, China.</title>
        <authorList>
            <person name="Wang H."/>
        </authorList>
    </citation>
    <scope>NUCLEOTIDE SEQUENCE [LARGE SCALE GENOMIC DNA]</scope>
    <source>
        <strain evidence="1">B2</strain>
    </source>
</reference>
<accession>A0A2D2DNK2</accession>
<protein>
    <submittedName>
        <fullName evidence="1">Uncharacterized protein</fullName>
    </submittedName>
</protein>
<organism evidence="1 2">
    <name type="scientific">Massilia violaceinigra</name>
    <dbReference type="NCBI Taxonomy" id="2045208"/>
    <lineage>
        <taxon>Bacteria</taxon>
        <taxon>Pseudomonadati</taxon>
        <taxon>Pseudomonadota</taxon>
        <taxon>Betaproteobacteria</taxon>
        <taxon>Burkholderiales</taxon>
        <taxon>Oxalobacteraceae</taxon>
        <taxon>Telluria group</taxon>
        <taxon>Massilia</taxon>
    </lineage>
</organism>
<dbReference type="OrthoDB" id="9106077at2"/>
<sequence length="91" mass="10621">MINGYPTEEELRNRIINQLGWRGPTEKVALVWHGYLTALLEWGLIEVQVFDRLSVLLPHVGDKELYELCTDEPLSPERERGIDEFLSKKKK</sequence>
<dbReference type="Proteomes" id="UP000229897">
    <property type="component" value="Chromosome"/>
</dbReference>
<dbReference type="KEGG" id="mass:CR152_19995"/>
<dbReference type="EMBL" id="CP024608">
    <property type="protein sequence ID" value="ATQ76540.1"/>
    <property type="molecule type" value="Genomic_DNA"/>
</dbReference>
<evidence type="ECO:0000313" key="1">
    <source>
        <dbReference type="EMBL" id="ATQ76540.1"/>
    </source>
</evidence>